<gene>
    <name evidence="8" type="ORF">D8M06_05410</name>
</gene>
<keyword evidence="4" id="KW-0238">DNA-binding</keyword>
<dbReference type="InterPro" id="IPR013324">
    <property type="entry name" value="RNA_pol_sigma_r3/r4-like"/>
</dbReference>
<keyword evidence="9" id="KW-1185">Reference proteome</keyword>
<dbReference type="Proteomes" id="UP000269301">
    <property type="component" value="Unassembled WGS sequence"/>
</dbReference>
<evidence type="ECO:0000256" key="1">
    <source>
        <dbReference type="ARBA" id="ARBA00010641"/>
    </source>
</evidence>
<dbReference type="Gene3D" id="1.10.10.10">
    <property type="entry name" value="Winged helix-like DNA-binding domain superfamily/Winged helix DNA-binding domain"/>
    <property type="match status" value="1"/>
</dbReference>
<evidence type="ECO:0000259" key="6">
    <source>
        <dbReference type="Pfam" id="PF04542"/>
    </source>
</evidence>
<evidence type="ECO:0000259" key="7">
    <source>
        <dbReference type="Pfam" id="PF04545"/>
    </source>
</evidence>
<proteinExistence type="inferred from homology"/>
<dbReference type="PANTHER" id="PTHR43133">
    <property type="entry name" value="RNA POLYMERASE ECF-TYPE SIGMA FACTO"/>
    <property type="match status" value="1"/>
</dbReference>
<accession>A0A495A7L5</accession>
<evidence type="ECO:0000256" key="3">
    <source>
        <dbReference type="ARBA" id="ARBA00023082"/>
    </source>
</evidence>
<protein>
    <submittedName>
        <fullName evidence="8">RNA polymerase sigma factor</fullName>
    </submittedName>
</protein>
<keyword evidence="2" id="KW-0805">Transcription regulation</keyword>
<feature type="domain" description="RNA polymerase sigma-70 region 4" evidence="7">
    <location>
        <begin position="126"/>
        <end position="175"/>
    </location>
</feature>
<dbReference type="OrthoDB" id="9784272at2"/>
<dbReference type="Pfam" id="PF04542">
    <property type="entry name" value="Sigma70_r2"/>
    <property type="match status" value="1"/>
</dbReference>
<dbReference type="GO" id="GO:0003677">
    <property type="term" value="F:DNA binding"/>
    <property type="evidence" value="ECO:0007669"/>
    <property type="project" value="UniProtKB-KW"/>
</dbReference>
<reference evidence="8 9" key="1">
    <citation type="journal article" date="2016" name="Int. J. Syst. Evol. Microbiol.">
        <title>Oceanobacillus halophilus sp. nov., a novel moderately halophilic bacterium from a hypersaline lake.</title>
        <authorList>
            <person name="Amoozegar M.A."/>
            <person name="Bagheri M."/>
            <person name="Makhdoumi A."/>
            <person name="Nikou M.M."/>
            <person name="Fazeli S.A.S."/>
            <person name="Schumann P."/>
            <person name="Sproer C."/>
            <person name="Sanchez-Porro C."/>
            <person name="Ventosa A."/>
        </authorList>
    </citation>
    <scope>NUCLEOTIDE SEQUENCE [LARGE SCALE GENOMIC DNA]</scope>
    <source>
        <strain evidence="8 9">DSM 23996</strain>
    </source>
</reference>
<comment type="caution">
    <text evidence="8">The sequence shown here is derived from an EMBL/GenBank/DDBJ whole genome shotgun (WGS) entry which is preliminary data.</text>
</comment>
<sequence>MDDNQESVELLKQISRGSRDAFDPFYEKYSAFIFNIAYQVTGNRIEAEDVCHDVFLEVFQKSSQYQPDKGSVRAWLAVKTKSRSIDRLRKKKPLLIEKLEKLSLQEVQGVDLQFLKEIENHLIHDALVHLPKPQREAIYRSYFAGETHKEIAEIMKKPLGSVKSLIRYGLRNLRKQKSIFNWTESSGGGNRHEL</sequence>
<evidence type="ECO:0000256" key="4">
    <source>
        <dbReference type="ARBA" id="ARBA00023125"/>
    </source>
</evidence>
<dbReference type="GO" id="GO:0006352">
    <property type="term" value="P:DNA-templated transcription initiation"/>
    <property type="evidence" value="ECO:0007669"/>
    <property type="project" value="InterPro"/>
</dbReference>
<evidence type="ECO:0000256" key="2">
    <source>
        <dbReference type="ARBA" id="ARBA00023015"/>
    </source>
</evidence>
<dbReference type="RefSeq" id="WP_121203348.1">
    <property type="nucleotide sequence ID" value="NZ_RBZP01000002.1"/>
</dbReference>
<dbReference type="EMBL" id="RBZP01000002">
    <property type="protein sequence ID" value="RKQ35703.1"/>
    <property type="molecule type" value="Genomic_DNA"/>
</dbReference>
<evidence type="ECO:0000313" key="9">
    <source>
        <dbReference type="Proteomes" id="UP000269301"/>
    </source>
</evidence>
<dbReference type="Pfam" id="PF04545">
    <property type="entry name" value="Sigma70_r4"/>
    <property type="match status" value="1"/>
</dbReference>
<comment type="similarity">
    <text evidence="1">Belongs to the sigma-70 factor family. ECF subfamily.</text>
</comment>
<dbReference type="InterPro" id="IPR013325">
    <property type="entry name" value="RNA_pol_sigma_r2"/>
</dbReference>
<dbReference type="SUPFAM" id="SSF88946">
    <property type="entry name" value="Sigma2 domain of RNA polymerase sigma factors"/>
    <property type="match status" value="1"/>
</dbReference>
<dbReference type="InterPro" id="IPR007627">
    <property type="entry name" value="RNA_pol_sigma70_r2"/>
</dbReference>
<evidence type="ECO:0000313" key="8">
    <source>
        <dbReference type="EMBL" id="RKQ35703.1"/>
    </source>
</evidence>
<evidence type="ECO:0000256" key="5">
    <source>
        <dbReference type="ARBA" id="ARBA00023163"/>
    </source>
</evidence>
<dbReference type="SUPFAM" id="SSF88659">
    <property type="entry name" value="Sigma3 and sigma4 domains of RNA polymerase sigma factors"/>
    <property type="match status" value="1"/>
</dbReference>
<dbReference type="AlphaFoldDB" id="A0A495A7L5"/>
<keyword evidence="3" id="KW-0731">Sigma factor</keyword>
<dbReference type="InterPro" id="IPR014284">
    <property type="entry name" value="RNA_pol_sigma-70_dom"/>
</dbReference>
<dbReference type="InterPro" id="IPR036388">
    <property type="entry name" value="WH-like_DNA-bd_sf"/>
</dbReference>
<dbReference type="NCBIfam" id="TIGR02937">
    <property type="entry name" value="sigma70-ECF"/>
    <property type="match status" value="1"/>
</dbReference>
<dbReference type="Gene3D" id="1.10.1740.10">
    <property type="match status" value="1"/>
</dbReference>
<feature type="domain" description="RNA polymerase sigma-70 region 2" evidence="6">
    <location>
        <begin position="25"/>
        <end position="92"/>
    </location>
</feature>
<keyword evidence="5" id="KW-0804">Transcription</keyword>
<name>A0A495A7L5_9BACI</name>
<dbReference type="PANTHER" id="PTHR43133:SF62">
    <property type="entry name" value="RNA POLYMERASE SIGMA FACTOR SIGZ"/>
    <property type="match status" value="1"/>
</dbReference>
<dbReference type="InterPro" id="IPR007630">
    <property type="entry name" value="RNA_pol_sigma70_r4"/>
</dbReference>
<organism evidence="8 9">
    <name type="scientific">Oceanobacillus halophilus</name>
    <dbReference type="NCBI Taxonomy" id="930130"/>
    <lineage>
        <taxon>Bacteria</taxon>
        <taxon>Bacillati</taxon>
        <taxon>Bacillota</taxon>
        <taxon>Bacilli</taxon>
        <taxon>Bacillales</taxon>
        <taxon>Bacillaceae</taxon>
        <taxon>Oceanobacillus</taxon>
    </lineage>
</organism>
<dbReference type="GO" id="GO:0016987">
    <property type="term" value="F:sigma factor activity"/>
    <property type="evidence" value="ECO:0007669"/>
    <property type="project" value="UniProtKB-KW"/>
</dbReference>
<dbReference type="InterPro" id="IPR039425">
    <property type="entry name" value="RNA_pol_sigma-70-like"/>
</dbReference>